<gene>
    <name evidence="2" type="ORF">US45_C0013G0009</name>
</gene>
<proteinExistence type="predicted"/>
<feature type="binding site" evidence="1">
    <location>
        <position position="21"/>
    </location>
    <ligand>
        <name>a divalent metal cation</name>
        <dbReference type="ChEBI" id="CHEBI:60240"/>
        <label>1</label>
    </ligand>
</feature>
<dbReference type="Pfam" id="PF01026">
    <property type="entry name" value="TatD_DNase"/>
    <property type="match status" value="1"/>
</dbReference>
<dbReference type="AlphaFoldDB" id="A0A0G0J8J8"/>
<feature type="binding site" evidence="1">
    <location>
        <position position="197"/>
    </location>
    <ligand>
        <name>a divalent metal cation</name>
        <dbReference type="ChEBI" id="CHEBI:60240"/>
        <label>2</label>
    </ligand>
</feature>
<evidence type="ECO:0000256" key="1">
    <source>
        <dbReference type="PIRSR" id="PIRSR005902-1"/>
    </source>
</evidence>
<name>A0A0G0J8J8_9BACT</name>
<feature type="binding site" evidence="1">
    <location>
        <position position="166"/>
    </location>
    <ligand>
        <name>a divalent metal cation</name>
        <dbReference type="ChEBI" id="CHEBI:60240"/>
        <label>2</label>
    </ligand>
</feature>
<sequence>MHRGTLCCCFSNMTPKYIDIHSHVNFKAFDEDRDEVIKRTLENDTWMINVGTQADTSRKAVEMANQYKEGVYAIIGLHPIHTGVSYHDEKELGEGGKEFTSRGEIFNKESYRKLLKDKKANEKIVGIGECGLDYYRCTPESIEKQKQAFIKQIELANEFNKPLMLHIRNYPADKSKSAYKDSLEILKKYSKVKGNVHFFAGTVEEAKSFLDFGFTLSFTGVITFTHDYDEIIKNAPLDMIMSETDSPYVAPIPFRGRRNEPSYVKQVVKKIAEIKNLPEEQIAQTLIANAKRVFAI</sequence>
<feature type="binding site" evidence="1">
    <location>
        <position position="129"/>
    </location>
    <ligand>
        <name>a divalent metal cation</name>
        <dbReference type="ChEBI" id="CHEBI:60240"/>
        <label>1</label>
    </ligand>
</feature>
<dbReference type="InterPro" id="IPR001130">
    <property type="entry name" value="TatD-like"/>
</dbReference>
<reference evidence="2 3" key="1">
    <citation type="journal article" date="2015" name="Nature">
        <title>rRNA introns, odd ribosomes, and small enigmatic genomes across a large radiation of phyla.</title>
        <authorList>
            <person name="Brown C.T."/>
            <person name="Hug L.A."/>
            <person name="Thomas B.C."/>
            <person name="Sharon I."/>
            <person name="Castelle C.J."/>
            <person name="Singh A."/>
            <person name="Wilkins M.J."/>
            <person name="Williams K.H."/>
            <person name="Banfield J.F."/>
        </authorList>
    </citation>
    <scope>NUCLEOTIDE SEQUENCE [LARGE SCALE GENOMIC DNA]</scope>
</reference>
<comment type="caution">
    <text evidence="2">The sequence shown here is derived from an EMBL/GenBank/DDBJ whole genome shotgun (WGS) entry which is preliminary data.</text>
</comment>
<dbReference type="InterPro" id="IPR032466">
    <property type="entry name" value="Metal_Hydrolase"/>
</dbReference>
<feature type="binding site" evidence="1">
    <location>
        <position position="23"/>
    </location>
    <ligand>
        <name>a divalent metal cation</name>
        <dbReference type="ChEBI" id="CHEBI:60240"/>
        <label>1</label>
    </ligand>
</feature>
<protein>
    <submittedName>
        <fullName evidence="2">Hydrolase, TatD family</fullName>
    </submittedName>
</protein>
<dbReference type="PATRIC" id="fig|1618729.3.peg.185"/>
<dbReference type="Proteomes" id="UP000034701">
    <property type="component" value="Unassembled WGS sequence"/>
</dbReference>
<dbReference type="GO" id="GO:0046872">
    <property type="term" value="F:metal ion binding"/>
    <property type="evidence" value="ECO:0007669"/>
    <property type="project" value="UniProtKB-KW"/>
</dbReference>
<evidence type="ECO:0000313" key="3">
    <source>
        <dbReference type="Proteomes" id="UP000034701"/>
    </source>
</evidence>
<dbReference type="CDD" id="cd01310">
    <property type="entry name" value="TatD_DNAse"/>
    <property type="match status" value="1"/>
</dbReference>
<organism evidence="2 3">
    <name type="scientific">Candidatus Nomurabacteria bacterium GW2011_GWA1_37_20</name>
    <dbReference type="NCBI Taxonomy" id="1618729"/>
    <lineage>
        <taxon>Bacteria</taxon>
        <taxon>Candidatus Nomuraibacteriota</taxon>
    </lineage>
</organism>
<keyword evidence="1" id="KW-0479">Metal-binding</keyword>
<feature type="binding site" evidence="1">
    <location>
        <position position="245"/>
    </location>
    <ligand>
        <name>a divalent metal cation</name>
        <dbReference type="ChEBI" id="CHEBI:60240"/>
        <label>1</label>
    </ligand>
</feature>
<dbReference type="GO" id="GO:0016788">
    <property type="term" value="F:hydrolase activity, acting on ester bonds"/>
    <property type="evidence" value="ECO:0007669"/>
    <property type="project" value="InterPro"/>
</dbReference>
<dbReference type="PIRSF" id="PIRSF005902">
    <property type="entry name" value="DNase_TatD"/>
    <property type="match status" value="1"/>
</dbReference>
<dbReference type="EMBL" id="LBTA01000013">
    <property type="protein sequence ID" value="KKQ33104.1"/>
    <property type="molecule type" value="Genomic_DNA"/>
</dbReference>
<dbReference type="SUPFAM" id="SSF51556">
    <property type="entry name" value="Metallo-dependent hydrolases"/>
    <property type="match status" value="1"/>
</dbReference>
<keyword evidence="2" id="KW-0378">Hydrolase</keyword>
<accession>A0A0G0J8J8</accession>
<evidence type="ECO:0000313" key="2">
    <source>
        <dbReference type="EMBL" id="KKQ33104.1"/>
    </source>
</evidence>
<dbReference type="PANTHER" id="PTHR46124:SF2">
    <property type="entry name" value="D-AMINOACYL-TRNA DEACYLASE"/>
    <property type="match status" value="1"/>
</dbReference>
<dbReference type="PANTHER" id="PTHR46124">
    <property type="entry name" value="D-AMINOACYL-TRNA DEACYLASE"/>
    <property type="match status" value="1"/>
</dbReference>
<dbReference type="Gene3D" id="3.20.20.140">
    <property type="entry name" value="Metal-dependent hydrolases"/>
    <property type="match status" value="1"/>
</dbReference>